<dbReference type="GO" id="GO:0006308">
    <property type="term" value="P:DNA catabolic process"/>
    <property type="evidence" value="ECO:0007669"/>
    <property type="project" value="UniProtKB-UniRule"/>
</dbReference>
<dbReference type="InterPro" id="IPR037004">
    <property type="entry name" value="Exonuc_VII_ssu_sf"/>
</dbReference>
<dbReference type="PANTHER" id="PTHR34137:SF1">
    <property type="entry name" value="EXODEOXYRIBONUCLEASE 7 SMALL SUBUNIT"/>
    <property type="match status" value="1"/>
</dbReference>
<protein>
    <recommendedName>
        <fullName evidence="6">Exodeoxyribonuclease 7 small subunit</fullName>
        <ecNumber evidence="6">3.1.11.6</ecNumber>
    </recommendedName>
    <alternativeName>
        <fullName evidence="6">Exodeoxyribonuclease VII small subunit</fullName>
        <shortName evidence="6">Exonuclease VII small subunit</shortName>
    </alternativeName>
</protein>
<evidence type="ECO:0000256" key="3">
    <source>
        <dbReference type="ARBA" id="ARBA00022722"/>
    </source>
</evidence>
<dbReference type="HAMAP" id="MF_00337">
    <property type="entry name" value="Exonuc_7_S"/>
    <property type="match status" value="1"/>
</dbReference>
<evidence type="ECO:0000256" key="7">
    <source>
        <dbReference type="SAM" id="Coils"/>
    </source>
</evidence>
<dbReference type="Gene3D" id="1.10.287.1040">
    <property type="entry name" value="Exonuclease VII, small subunit"/>
    <property type="match status" value="1"/>
</dbReference>
<keyword evidence="9" id="KW-1185">Reference proteome</keyword>
<evidence type="ECO:0000313" key="9">
    <source>
        <dbReference type="Proteomes" id="UP000010880"/>
    </source>
</evidence>
<dbReference type="KEGG" id="hhl:Halha_0560"/>
<comment type="function">
    <text evidence="6">Bidirectionally degrades single-stranded DNA into large acid-insoluble oligonucleotides, which are then degraded further into small acid-soluble oligonucleotides.</text>
</comment>
<dbReference type="HOGENOM" id="CLU_145918_3_1_9"/>
<keyword evidence="2 6" id="KW-0963">Cytoplasm</keyword>
<organism evidence="8 9">
    <name type="scientific">Halobacteroides halobius (strain ATCC 35273 / DSM 5150 / MD-1)</name>
    <dbReference type="NCBI Taxonomy" id="748449"/>
    <lineage>
        <taxon>Bacteria</taxon>
        <taxon>Bacillati</taxon>
        <taxon>Bacillota</taxon>
        <taxon>Clostridia</taxon>
        <taxon>Halanaerobiales</taxon>
        <taxon>Halobacteroidaceae</taxon>
        <taxon>Halobacteroides</taxon>
    </lineage>
</organism>
<evidence type="ECO:0000313" key="8">
    <source>
        <dbReference type="EMBL" id="AGB40534.1"/>
    </source>
</evidence>
<dbReference type="EMBL" id="CP003359">
    <property type="protein sequence ID" value="AGB40534.1"/>
    <property type="molecule type" value="Genomic_DNA"/>
</dbReference>
<keyword evidence="4 6" id="KW-0378">Hydrolase</keyword>
<dbReference type="InterPro" id="IPR003761">
    <property type="entry name" value="Exonuc_VII_S"/>
</dbReference>
<dbReference type="GO" id="GO:0005829">
    <property type="term" value="C:cytosol"/>
    <property type="evidence" value="ECO:0007669"/>
    <property type="project" value="TreeGrafter"/>
</dbReference>
<evidence type="ECO:0000256" key="1">
    <source>
        <dbReference type="ARBA" id="ARBA00009998"/>
    </source>
</evidence>
<evidence type="ECO:0000256" key="6">
    <source>
        <dbReference type="HAMAP-Rule" id="MF_00337"/>
    </source>
</evidence>
<sequence length="81" mass="9209">MTEELSFEGAIDKLERTVDKLESGNLSLAESLSEFETGVKLVRFCSSKLEDAEEKIEIIKQDAKGIKIKPYKLEREDKDES</sequence>
<comment type="subcellular location">
    <subcellularLocation>
        <location evidence="6">Cytoplasm</location>
    </subcellularLocation>
</comment>
<dbReference type="PATRIC" id="fig|748449.3.peg.522"/>
<comment type="similarity">
    <text evidence="1 6">Belongs to the XseB family.</text>
</comment>
<feature type="coiled-coil region" evidence="7">
    <location>
        <begin position="42"/>
        <end position="69"/>
    </location>
</feature>
<dbReference type="Proteomes" id="UP000010880">
    <property type="component" value="Chromosome"/>
</dbReference>
<reference evidence="9" key="1">
    <citation type="submission" date="2012-02" db="EMBL/GenBank/DDBJ databases">
        <title>The complete genome of Halobacteroides halobius DSM 5150.</title>
        <authorList>
            <person name="Lucas S."/>
            <person name="Copeland A."/>
            <person name="Lapidus A."/>
            <person name="Glavina del Rio T."/>
            <person name="Dalin E."/>
            <person name="Tice H."/>
            <person name="Bruce D."/>
            <person name="Goodwin L."/>
            <person name="Pitluck S."/>
            <person name="Peters L."/>
            <person name="Mikhailova N."/>
            <person name="Gu W."/>
            <person name="Kyrpides N."/>
            <person name="Mavromatis K."/>
            <person name="Ivanova N."/>
            <person name="Brettin T."/>
            <person name="Detter J.C."/>
            <person name="Han C."/>
            <person name="Larimer F."/>
            <person name="Land M."/>
            <person name="Hauser L."/>
            <person name="Markowitz V."/>
            <person name="Cheng J.-F."/>
            <person name="Hugenholtz P."/>
            <person name="Woyke T."/>
            <person name="Wu D."/>
            <person name="Tindall B."/>
            <person name="Pomrenke H."/>
            <person name="Brambilla E."/>
            <person name="Klenk H.-P."/>
            <person name="Eisen J.A."/>
        </authorList>
    </citation>
    <scope>NUCLEOTIDE SEQUENCE [LARGE SCALE GENOMIC DNA]</scope>
    <source>
        <strain evidence="9">ATCC 35273 / DSM 5150 / MD-1</strain>
    </source>
</reference>
<evidence type="ECO:0000256" key="5">
    <source>
        <dbReference type="ARBA" id="ARBA00022839"/>
    </source>
</evidence>
<dbReference type="AlphaFoldDB" id="L0K848"/>
<name>L0K848_HALHC</name>
<dbReference type="PANTHER" id="PTHR34137">
    <property type="entry name" value="EXODEOXYRIBONUCLEASE 7 SMALL SUBUNIT"/>
    <property type="match status" value="1"/>
</dbReference>
<dbReference type="GO" id="GO:0008855">
    <property type="term" value="F:exodeoxyribonuclease VII activity"/>
    <property type="evidence" value="ECO:0007669"/>
    <property type="project" value="UniProtKB-UniRule"/>
</dbReference>
<dbReference type="SUPFAM" id="SSF116842">
    <property type="entry name" value="XseB-like"/>
    <property type="match status" value="1"/>
</dbReference>
<dbReference type="Pfam" id="PF02609">
    <property type="entry name" value="Exonuc_VII_S"/>
    <property type="match status" value="1"/>
</dbReference>
<proteinExistence type="inferred from homology"/>
<accession>L0K848</accession>
<keyword evidence="5 6" id="KW-0269">Exonuclease</keyword>
<evidence type="ECO:0000256" key="2">
    <source>
        <dbReference type="ARBA" id="ARBA00022490"/>
    </source>
</evidence>
<comment type="subunit">
    <text evidence="6">Heterooligomer composed of large and small subunits.</text>
</comment>
<keyword evidence="3 6" id="KW-0540">Nuclease</keyword>
<dbReference type="OrthoDB" id="1771251at2"/>
<dbReference type="EC" id="3.1.11.6" evidence="6"/>
<dbReference type="RefSeq" id="WP_015326260.1">
    <property type="nucleotide sequence ID" value="NC_019978.1"/>
</dbReference>
<comment type="catalytic activity">
    <reaction evidence="6">
        <text>Exonucleolytic cleavage in either 5'- to 3'- or 3'- to 5'-direction to yield nucleoside 5'-phosphates.</text>
        <dbReference type="EC" id="3.1.11.6"/>
    </reaction>
</comment>
<dbReference type="NCBIfam" id="TIGR01280">
    <property type="entry name" value="xseB"/>
    <property type="match status" value="1"/>
</dbReference>
<dbReference type="eggNOG" id="COG1722">
    <property type="taxonomic scope" value="Bacteria"/>
</dbReference>
<gene>
    <name evidence="6" type="primary">xseB</name>
    <name evidence="8" type="ordered locus">Halha_0560</name>
</gene>
<evidence type="ECO:0000256" key="4">
    <source>
        <dbReference type="ARBA" id="ARBA00022801"/>
    </source>
</evidence>
<dbReference type="GO" id="GO:0009318">
    <property type="term" value="C:exodeoxyribonuclease VII complex"/>
    <property type="evidence" value="ECO:0007669"/>
    <property type="project" value="UniProtKB-UniRule"/>
</dbReference>
<dbReference type="STRING" id="748449.Halha_0560"/>
<keyword evidence="7" id="KW-0175">Coiled coil</keyword>